<organism evidence="1">
    <name type="scientific">Pleurotus eryngii var. eryngii</name>
    <dbReference type="NCBI Taxonomy" id="280321"/>
    <lineage>
        <taxon>Eukaryota</taxon>
        <taxon>Fungi</taxon>
        <taxon>Dikarya</taxon>
        <taxon>Basidiomycota</taxon>
        <taxon>Agaricomycotina</taxon>
        <taxon>Agaricomycetes</taxon>
        <taxon>Agaricomycetidae</taxon>
        <taxon>Agaricales</taxon>
        <taxon>Pleurotineae</taxon>
        <taxon>Pleurotaceae</taxon>
        <taxon>Pleurotus</taxon>
    </lineage>
</organism>
<protein>
    <submittedName>
        <fullName evidence="1">Pheromone phb3.1</fullName>
    </submittedName>
</protein>
<dbReference type="Pfam" id="PF08015">
    <property type="entry name" value="Pheromone"/>
    <property type="match status" value="1"/>
</dbReference>
<proteinExistence type="evidence at transcript level"/>
<reference evidence="1" key="2">
    <citation type="journal article" date="2014" name="PLoS ONE">
        <title>Identification and Functional Analysis of Pheromone and Receptor Genes in the B3 Mating Locus of Pleurotus eryngii.</title>
        <authorList>
            <person name="Kim K.H."/>
            <person name="Kang Y.M."/>
            <person name="Im C.H."/>
            <person name="Ali A."/>
            <person name="Kim S.Y."/>
            <person name="Je H.J."/>
            <person name="Kim M.K."/>
            <person name="Rho H.S."/>
            <person name="Lee H.S."/>
            <person name="Kong W.S."/>
            <person name="Ryu J.S."/>
        </authorList>
    </citation>
    <scope>NUCLEOTIDE SEQUENCE</scope>
    <source>
        <strain evidence="1">KNR2312</strain>
    </source>
</reference>
<accession>X2DEJ1</accession>
<dbReference type="GO" id="GO:0016020">
    <property type="term" value="C:membrane"/>
    <property type="evidence" value="ECO:0007669"/>
    <property type="project" value="InterPro"/>
</dbReference>
<dbReference type="EMBL" id="KC879320">
    <property type="protein sequence ID" value="AHL45287.1"/>
    <property type="molecule type" value="mRNA"/>
</dbReference>
<sequence length="61" mass="6741">MDTFDLLETFILSDSESESSSCMVITDIPSSAEQDADVFDLPINHERDVPGGTFRGWCIIS</sequence>
<name>X2DEJ1_PLEER</name>
<dbReference type="AlphaFoldDB" id="X2DEJ1"/>
<reference evidence="1" key="1">
    <citation type="submission" date="2013-04" db="EMBL/GenBank/DDBJ databases">
        <authorList>
            <person name="Ryu J.-S."/>
        </authorList>
    </citation>
    <scope>NUCLEOTIDE SEQUENCE</scope>
    <source>
        <strain evidence="1">KNR2312</strain>
    </source>
</reference>
<dbReference type="InterPro" id="IPR012597">
    <property type="entry name" value="Pheromone"/>
</dbReference>
<dbReference type="GO" id="GO:0000772">
    <property type="term" value="F:mating pheromone activity"/>
    <property type="evidence" value="ECO:0007669"/>
    <property type="project" value="InterPro"/>
</dbReference>
<evidence type="ECO:0000313" key="1">
    <source>
        <dbReference type="EMBL" id="AHL45287.1"/>
    </source>
</evidence>